<evidence type="ECO:0000313" key="2">
    <source>
        <dbReference type="Proteomes" id="UP000676336"/>
    </source>
</evidence>
<sequence length="42" mass="4839">VNFLIIAKLTPNLTTWNRLTEKYDPYFTLLKPNSTGEIGQNL</sequence>
<feature type="non-terminal residue" evidence="1">
    <location>
        <position position="1"/>
    </location>
</feature>
<dbReference type="AlphaFoldDB" id="A0A8S3GQI2"/>
<comment type="caution">
    <text evidence="1">The sequence shown here is derived from an EMBL/GenBank/DDBJ whole genome shotgun (WGS) entry which is preliminary data.</text>
</comment>
<gene>
    <name evidence="1" type="ORF">SMN809_LOCUS65564</name>
</gene>
<evidence type="ECO:0000313" key="1">
    <source>
        <dbReference type="EMBL" id="CAF5170934.1"/>
    </source>
</evidence>
<accession>A0A8S3GQI2</accession>
<protein>
    <submittedName>
        <fullName evidence="1">Uncharacterized protein</fullName>
    </submittedName>
</protein>
<name>A0A8S3GQI2_9BILA</name>
<organism evidence="1 2">
    <name type="scientific">Rotaria magnacalcarata</name>
    <dbReference type="NCBI Taxonomy" id="392030"/>
    <lineage>
        <taxon>Eukaryota</taxon>
        <taxon>Metazoa</taxon>
        <taxon>Spiralia</taxon>
        <taxon>Gnathifera</taxon>
        <taxon>Rotifera</taxon>
        <taxon>Eurotatoria</taxon>
        <taxon>Bdelloidea</taxon>
        <taxon>Philodinida</taxon>
        <taxon>Philodinidae</taxon>
        <taxon>Rotaria</taxon>
    </lineage>
</organism>
<reference evidence="1" key="1">
    <citation type="submission" date="2021-02" db="EMBL/GenBank/DDBJ databases">
        <authorList>
            <person name="Nowell W R."/>
        </authorList>
    </citation>
    <scope>NUCLEOTIDE SEQUENCE</scope>
</reference>
<dbReference type="Proteomes" id="UP000676336">
    <property type="component" value="Unassembled WGS sequence"/>
</dbReference>
<dbReference type="EMBL" id="CAJOBI010311557">
    <property type="protein sequence ID" value="CAF5170934.1"/>
    <property type="molecule type" value="Genomic_DNA"/>
</dbReference>
<proteinExistence type="predicted"/>